<dbReference type="GO" id="GO:0044877">
    <property type="term" value="F:protein-containing complex binding"/>
    <property type="evidence" value="ECO:0007669"/>
    <property type="project" value="InterPro"/>
</dbReference>
<feature type="domain" description="Ancillary SecYEG translocon subunit/Cell division coordinator CpoB TPR" evidence="10">
    <location>
        <begin position="42"/>
        <end position="207"/>
    </location>
</feature>
<name>A0A848QBT2_9SPHN</name>
<dbReference type="RefSeq" id="WP_170010124.1">
    <property type="nucleotide sequence ID" value="NZ_JABCRE010000002.1"/>
</dbReference>
<accession>A0A848QBT2</accession>
<evidence type="ECO:0000313" key="11">
    <source>
        <dbReference type="EMBL" id="NMW31001.1"/>
    </source>
</evidence>
<evidence type="ECO:0000256" key="9">
    <source>
        <dbReference type="SAM" id="Phobius"/>
    </source>
</evidence>
<keyword evidence="6 9" id="KW-0472">Membrane</keyword>
<protein>
    <submittedName>
        <fullName evidence="11">Tetratricopeptide repeat protein</fullName>
    </submittedName>
</protein>
<keyword evidence="3" id="KW-1003">Cell membrane</keyword>
<evidence type="ECO:0000313" key="12">
    <source>
        <dbReference type="Proteomes" id="UP000561181"/>
    </source>
</evidence>
<feature type="transmembrane region" description="Helical" evidence="9">
    <location>
        <begin position="49"/>
        <end position="67"/>
    </location>
</feature>
<keyword evidence="4 9" id="KW-0812">Transmembrane</keyword>
<evidence type="ECO:0000256" key="8">
    <source>
        <dbReference type="SAM" id="MobiDB-lite"/>
    </source>
</evidence>
<evidence type="ECO:0000256" key="6">
    <source>
        <dbReference type="ARBA" id="ARBA00023136"/>
    </source>
</evidence>
<evidence type="ECO:0000256" key="7">
    <source>
        <dbReference type="ARBA" id="ARBA00023186"/>
    </source>
</evidence>
<dbReference type="AlphaFoldDB" id="A0A848QBT2"/>
<keyword evidence="12" id="KW-1185">Reference proteome</keyword>
<comment type="caution">
    <text evidence="11">The sequence shown here is derived from an EMBL/GenBank/DDBJ whole genome shotgun (WGS) entry which is preliminary data.</text>
</comment>
<evidence type="ECO:0000259" key="10">
    <source>
        <dbReference type="Pfam" id="PF09976"/>
    </source>
</evidence>
<dbReference type="Pfam" id="PF09976">
    <property type="entry name" value="TPR_21"/>
    <property type="match status" value="1"/>
</dbReference>
<organism evidence="11 12">
    <name type="scientific">Pontixanthobacter rizhaonensis</name>
    <dbReference type="NCBI Taxonomy" id="2730337"/>
    <lineage>
        <taxon>Bacteria</taxon>
        <taxon>Pseudomonadati</taxon>
        <taxon>Pseudomonadota</taxon>
        <taxon>Alphaproteobacteria</taxon>
        <taxon>Sphingomonadales</taxon>
        <taxon>Erythrobacteraceae</taxon>
        <taxon>Pontixanthobacter</taxon>
    </lineage>
</organism>
<dbReference type="InterPro" id="IPR026039">
    <property type="entry name" value="YfgM"/>
</dbReference>
<keyword evidence="5 9" id="KW-1133">Transmembrane helix</keyword>
<sequence length="262" mass="27816">MALTPTTPNSPSNSRQEKKAAEEDVLMREVDEAVRQDQMSEFAEKYGKPLIAAIILGLAVFGGYLYWDGLQQTKMEENSEVLTSALDQLEAGNLETATTTLEPLIGESNGGAKAAAQLLQGGIAQEQGKAEEAARVFAAVAGDSDAPEVLRDLATIREISATYDTRDPAEVIERLKPMAVPGNAWFGSAGEMVAMAYLEQGKRAEAGTLLAEIAKNEDVPESLRSRTRQLAGLLGVDAIEDVDEVLEEIGANEAAAPAAPAQ</sequence>
<keyword evidence="7" id="KW-0143">Chaperone</keyword>
<comment type="subcellular location">
    <subcellularLocation>
        <location evidence="2">Cell membrane</location>
    </subcellularLocation>
    <subcellularLocation>
        <location evidence="1">Membrane</location>
        <topology evidence="1">Single-pass membrane protein</topology>
    </subcellularLocation>
</comment>
<dbReference type="GO" id="GO:0005886">
    <property type="term" value="C:plasma membrane"/>
    <property type="evidence" value="ECO:0007669"/>
    <property type="project" value="UniProtKB-SubCell"/>
</dbReference>
<feature type="region of interest" description="Disordered" evidence="8">
    <location>
        <begin position="1"/>
        <end position="24"/>
    </location>
</feature>
<evidence type="ECO:0000256" key="4">
    <source>
        <dbReference type="ARBA" id="ARBA00022692"/>
    </source>
</evidence>
<evidence type="ECO:0000256" key="1">
    <source>
        <dbReference type="ARBA" id="ARBA00004167"/>
    </source>
</evidence>
<evidence type="ECO:0000256" key="2">
    <source>
        <dbReference type="ARBA" id="ARBA00004236"/>
    </source>
</evidence>
<evidence type="ECO:0000256" key="5">
    <source>
        <dbReference type="ARBA" id="ARBA00022989"/>
    </source>
</evidence>
<dbReference type="InterPro" id="IPR018704">
    <property type="entry name" value="SecYEG/CpoB_TPR"/>
</dbReference>
<proteinExistence type="predicted"/>
<reference evidence="11 12" key="1">
    <citation type="submission" date="2020-04" db="EMBL/GenBank/DDBJ databases">
        <authorList>
            <person name="Liu A."/>
        </authorList>
    </citation>
    <scope>NUCLEOTIDE SEQUENCE [LARGE SCALE GENOMIC DNA]</scope>
    <source>
        <strain evidence="11 12">RZ02</strain>
    </source>
</reference>
<feature type="compositionally biased region" description="Polar residues" evidence="8">
    <location>
        <begin position="1"/>
        <end position="14"/>
    </location>
</feature>
<dbReference type="Proteomes" id="UP000561181">
    <property type="component" value="Unassembled WGS sequence"/>
</dbReference>
<evidence type="ECO:0000256" key="3">
    <source>
        <dbReference type="ARBA" id="ARBA00022475"/>
    </source>
</evidence>
<gene>
    <name evidence="11" type="ORF">HKD42_02865</name>
</gene>
<dbReference type="EMBL" id="JABCRE010000002">
    <property type="protein sequence ID" value="NMW31001.1"/>
    <property type="molecule type" value="Genomic_DNA"/>
</dbReference>
<feature type="compositionally biased region" description="Basic and acidic residues" evidence="8">
    <location>
        <begin position="15"/>
        <end position="24"/>
    </location>
</feature>
<dbReference type="PANTHER" id="PTHR38035">
    <property type="entry name" value="UPF0070 PROTEIN YFGM"/>
    <property type="match status" value="1"/>
</dbReference>
<dbReference type="PANTHER" id="PTHR38035:SF1">
    <property type="entry name" value="ANCILLARY SECYEG TRANSLOCON SUBUNIT"/>
    <property type="match status" value="1"/>
</dbReference>